<keyword evidence="7 10" id="KW-0822">Tryptophan biosynthesis</keyword>
<keyword evidence="6 10" id="KW-0028">Amino-acid biosynthesis</keyword>
<evidence type="ECO:0000256" key="5">
    <source>
        <dbReference type="ARBA" id="ARBA00022272"/>
    </source>
</evidence>
<dbReference type="Gene3D" id="3.20.20.70">
    <property type="entry name" value="Aldolase class I"/>
    <property type="match status" value="1"/>
</dbReference>
<accession>C5BL61</accession>
<evidence type="ECO:0000256" key="10">
    <source>
        <dbReference type="HAMAP-Rule" id="MF_00135"/>
    </source>
</evidence>
<comment type="catalytic activity">
    <reaction evidence="1 10">
        <text>N-(5-phospho-beta-D-ribosyl)anthranilate = 1-(2-carboxyphenylamino)-1-deoxy-D-ribulose 5-phosphate</text>
        <dbReference type="Rhea" id="RHEA:21540"/>
        <dbReference type="ChEBI" id="CHEBI:18277"/>
        <dbReference type="ChEBI" id="CHEBI:58613"/>
        <dbReference type="EC" id="5.3.1.24"/>
    </reaction>
</comment>
<dbReference type="AlphaFoldDB" id="C5BL61"/>
<name>C5BL61_TERTT</name>
<comment type="pathway">
    <text evidence="2 10">Amino-acid biosynthesis; L-tryptophan biosynthesis; L-tryptophan from chorismate: step 3/5.</text>
</comment>
<comment type="similarity">
    <text evidence="3 10">Belongs to the TrpF family.</text>
</comment>
<dbReference type="GO" id="GO:0004640">
    <property type="term" value="F:phosphoribosylanthranilate isomerase activity"/>
    <property type="evidence" value="ECO:0007669"/>
    <property type="project" value="UniProtKB-UniRule"/>
</dbReference>
<dbReference type="OrthoDB" id="9796196at2"/>
<dbReference type="InterPro" id="IPR013785">
    <property type="entry name" value="Aldolase_TIM"/>
</dbReference>
<dbReference type="SUPFAM" id="SSF51366">
    <property type="entry name" value="Ribulose-phoshate binding barrel"/>
    <property type="match status" value="1"/>
</dbReference>
<protein>
    <recommendedName>
        <fullName evidence="5 10">N-(5'-phosphoribosyl)anthranilate isomerase</fullName>
        <shortName evidence="10">PRAI</shortName>
        <ecNumber evidence="4 10">5.3.1.24</ecNumber>
    </recommendedName>
</protein>
<dbReference type="PANTHER" id="PTHR42894:SF1">
    <property type="entry name" value="N-(5'-PHOSPHORIBOSYL)ANTHRANILATE ISOMERASE"/>
    <property type="match status" value="1"/>
</dbReference>
<proteinExistence type="inferred from homology"/>
<dbReference type="InterPro" id="IPR001240">
    <property type="entry name" value="PRAI_dom"/>
</dbReference>
<dbReference type="eggNOG" id="COG0135">
    <property type="taxonomic scope" value="Bacteria"/>
</dbReference>
<feature type="domain" description="N-(5'phosphoribosyl) anthranilate isomerase (PRAI)" evidence="11">
    <location>
        <begin position="3"/>
        <end position="198"/>
    </location>
</feature>
<evidence type="ECO:0000256" key="4">
    <source>
        <dbReference type="ARBA" id="ARBA00012572"/>
    </source>
</evidence>
<dbReference type="STRING" id="377629.TERTU_2496"/>
<dbReference type="EMBL" id="CP001614">
    <property type="protein sequence ID" value="ACR14365.1"/>
    <property type="molecule type" value="Genomic_DNA"/>
</dbReference>
<evidence type="ECO:0000256" key="7">
    <source>
        <dbReference type="ARBA" id="ARBA00022822"/>
    </source>
</evidence>
<keyword evidence="8 10" id="KW-0057">Aromatic amino acid biosynthesis</keyword>
<dbReference type="InterPro" id="IPR044643">
    <property type="entry name" value="TrpF_fam"/>
</dbReference>
<keyword evidence="13" id="KW-1185">Reference proteome</keyword>
<dbReference type="NCBIfam" id="NF002298">
    <property type="entry name" value="PRK01222.1-4"/>
    <property type="match status" value="1"/>
</dbReference>
<dbReference type="InterPro" id="IPR011060">
    <property type="entry name" value="RibuloseP-bd_barrel"/>
</dbReference>
<dbReference type="UniPathway" id="UPA00035">
    <property type="reaction ID" value="UER00042"/>
</dbReference>
<dbReference type="CDD" id="cd00405">
    <property type="entry name" value="PRAI"/>
    <property type="match status" value="1"/>
</dbReference>
<evidence type="ECO:0000313" key="13">
    <source>
        <dbReference type="Proteomes" id="UP000009080"/>
    </source>
</evidence>
<dbReference type="EC" id="5.3.1.24" evidence="4 10"/>
<dbReference type="PANTHER" id="PTHR42894">
    <property type="entry name" value="N-(5'-PHOSPHORIBOSYL)ANTHRANILATE ISOMERASE"/>
    <property type="match status" value="1"/>
</dbReference>
<evidence type="ECO:0000256" key="6">
    <source>
        <dbReference type="ARBA" id="ARBA00022605"/>
    </source>
</evidence>
<dbReference type="RefSeq" id="WP_015820480.1">
    <property type="nucleotide sequence ID" value="NC_012997.1"/>
</dbReference>
<evidence type="ECO:0000259" key="11">
    <source>
        <dbReference type="Pfam" id="PF00697"/>
    </source>
</evidence>
<dbReference type="HAMAP" id="MF_00135">
    <property type="entry name" value="PRAI"/>
    <property type="match status" value="1"/>
</dbReference>
<evidence type="ECO:0000256" key="8">
    <source>
        <dbReference type="ARBA" id="ARBA00023141"/>
    </source>
</evidence>
<reference evidence="12 13" key="1">
    <citation type="journal article" date="2009" name="PLoS ONE">
        <title>The complete genome of Teredinibacter turnerae T7901: an intracellular endosymbiont of marine wood-boring bivalves (shipworms).</title>
        <authorList>
            <person name="Yang J.C."/>
            <person name="Madupu R."/>
            <person name="Durkin A.S."/>
            <person name="Ekborg N.A."/>
            <person name="Pedamallu C.S."/>
            <person name="Hostetler J.B."/>
            <person name="Radune D."/>
            <person name="Toms B.S."/>
            <person name="Henrissat B."/>
            <person name="Coutinho P.M."/>
            <person name="Schwarz S."/>
            <person name="Field L."/>
            <person name="Trindade-Silva A.E."/>
            <person name="Soares C.A.G."/>
            <person name="Elshahawi S."/>
            <person name="Hanora A."/>
            <person name="Schmidt E.W."/>
            <person name="Haygood M.G."/>
            <person name="Posfai J."/>
            <person name="Benner J."/>
            <person name="Madinger C."/>
            <person name="Nove J."/>
            <person name="Anton B."/>
            <person name="Chaudhary K."/>
            <person name="Foster J."/>
            <person name="Holman A."/>
            <person name="Kumar S."/>
            <person name="Lessard P.A."/>
            <person name="Luyten Y.A."/>
            <person name="Slatko B."/>
            <person name="Wood N."/>
            <person name="Wu B."/>
            <person name="Teplitski M."/>
            <person name="Mougous J.D."/>
            <person name="Ward N."/>
            <person name="Eisen J.A."/>
            <person name="Badger J.H."/>
            <person name="Distel D.L."/>
        </authorList>
    </citation>
    <scope>NUCLEOTIDE SEQUENCE [LARGE SCALE GENOMIC DNA]</scope>
    <source>
        <strain evidence="13">ATCC 39867 / T7901</strain>
    </source>
</reference>
<organism evidence="12 13">
    <name type="scientific">Teredinibacter turnerae (strain ATCC 39867 / T7901)</name>
    <dbReference type="NCBI Taxonomy" id="377629"/>
    <lineage>
        <taxon>Bacteria</taxon>
        <taxon>Pseudomonadati</taxon>
        <taxon>Pseudomonadota</taxon>
        <taxon>Gammaproteobacteria</taxon>
        <taxon>Cellvibrionales</taxon>
        <taxon>Cellvibrionaceae</taxon>
        <taxon>Teredinibacter</taxon>
    </lineage>
</organism>
<evidence type="ECO:0000256" key="2">
    <source>
        <dbReference type="ARBA" id="ARBA00004664"/>
    </source>
</evidence>
<dbReference type="Pfam" id="PF00697">
    <property type="entry name" value="PRAI"/>
    <property type="match status" value="1"/>
</dbReference>
<evidence type="ECO:0000256" key="3">
    <source>
        <dbReference type="ARBA" id="ARBA00007571"/>
    </source>
</evidence>
<evidence type="ECO:0000256" key="9">
    <source>
        <dbReference type="ARBA" id="ARBA00023235"/>
    </source>
</evidence>
<sequence length="208" mass="22428">MRVKICGITQEDDARVAADAGADAIGLVFYEPSPRHLCSLKLARNIALSVGPFVSVVGLFVNPEKQYLEQILKSVPLHLLQFHGEETPEFCESFERPYMKVVRMQQNIDLATEINRYAGASGILLDTYKKGVPGGTGESFNWERVPHNSAKPLVLAGGLSPSNVAQAVKIAQPSAVDVSGGVEAAPGIKDKHKVRAFITSAKSELISD</sequence>
<dbReference type="HOGENOM" id="CLU_076364_2_0_6"/>
<dbReference type="KEGG" id="ttu:TERTU_2496"/>
<dbReference type="Proteomes" id="UP000009080">
    <property type="component" value="Chromosome"/>
</dbReference>
<dbReference type="GO" id="GO:0000162">
    <property type="term" value="P:L-tryptophan biosynthetic process"/>
    <property type="evidence" value="ECO:0007669"/>
    <property type="project" value="UniProtKB-UniRule"/>
</dbReference>
<evidence type="ECO:0000256" key="1">
    <source>
        <dbReference type="ARBA" id="ARBA00001164"/>
    </source>
</evidence>
<dbReference type="FunFam" id="3.20.20.70:FF:000075">
    <property type="entry name" value="Tryptophan biosynthesis protein TRP1"/>
    <property type="match status" value="1"/>
</dbReference>
<evidence type="ECO:0000313" key="12">
    <source>
        <dbReference type="EMBL" id="ACR14365.1"/>
    </source>
</evidence>
<keyword evidence="9 10" id="KW-0413">Isomerase</keyword>
<gene>
    <name evidence="10 12" type="primary">trpF</name>
    <name evidence="12" type="ordered locus">TERTU_2496</name>
</gene>